<feature type="compositionally biased region" description="Low complexity" evidence="6">
    <location>
        <begin position="419"/>
        <end position="429"/>
    </location>
</feature>
<evidence type="ECO:0000313" key="8">
    <source>
        <dbReference type="EMBL" id="THH20992.1"/>
    </source>
</evidence>
<dbReference type="EMBL" id="SGPL01000010">
    <property type="protein sequence ID" value="THH20992.1"/>
    <property type="molecule type" value="Genomic_DNA"/>
</dbReference>
<sequence>MNHREIRQEVDASRAGVAEEQSTMSKQACAPISIPLFCIDNEKTRWRILTKPPKPVAGPSGQSSPHVRLDSDPQDPLGIGRPESKQYWIDLAINGLNMQADETSTPSPNAMAVDATPEMTSGEFNSNHSSSPIPNFQPTSSSPQAALACLGDAHTHDPSNSCSSSGIRPVYPRASPDAPQVIPENSTNPALDVDCDIELYPAPTSSQVPFAVAQTYPVEGLVDHPIDPACSSPIPSSYPDTGSQSTSSTPPIATPPAPPTISFPTSADTSATINLSTKEHIVIVSPPQEPPPRLSLSSRPKPSRVSKKVAEPKETPPILSATLAASADPSILGYACGYSQCWPDDDSCSKFRFATSKDLSEHVRIQHPGDPDADSKPYRCGLQGCGKACKSINGLQYHLQISKAHFRQAISSFPPLAPSTQDAQATQTSDQERQFDTPKKKKTYSCPHANCLHVYKQLSGLRYHLTHSHPRERPAQLDNLPPTLARKVAEKMQREGGGN</sequence>
<feature type="region of interest" description="Disordered" evidence="6">
    <location>
        <begin position="413"/>
        <end position="443"/>
    </location>
</feature>
<dbReference type="GO" id="GO:0005634">
    <property type="term" value="C:nucleus"/>
    <property type="evidence" value="ECO:0007669"/>
    <property type="project" value="TreeGrafter"/>
</dbReference>
<dbReference type="AlphaFoldDB" id="A0A4S4M6U8"/>
<evidence type="ECO:0000256" key="4">
    <source>
        <dbReference type="ARBA" id="ARBA00022833"/>
    </source>
</evidence>
<reference evidence="8 9" key="1">
    <citation type="submission" date="2019-02" db="EMBL/GenBank/DDBJ databases">
        <title>Genome sequencing of the rare red list fungi Bondarzewia mesenterica.</title>
        <authorList>
            <person name="Buettner E."/>
            <person name="Kellner H."/>
        </authorList>
    </citation>
    <scope>NUCLEOTIDE SEQUENCE [LARGE SCALE GENOMIC DNA]</scope>
    <source>
        <strain evidence="8 9">DSM 108281</strain>
    </source>
</reference>
<dbReference type="PANTHER" id="PTHR23057:SF0">
    <property type="entry name" value="JUXTAPOSED WITH ANOTHER ZINC FINGER PROTEIN 1"/>
    <property type="match status" value="1"/>
</dbReference>
<feature type="compositionally biased region" description="Pro residues" evidence="6">
    <location>
        <begin position="252"/>
        <end position="261"/>
    </location>
</feature>
<proteinExistence type="predicted"/>
<gene>
    <name evidence="8" type="ORF">EW146_g456</name>
</gene>
<comment type="caution">
    <text evidence="8">The sequence shown here is derived from an EMBL/GenBank/DDBJ whole genome shotgun (WGS) entry which is preliminary data.</text>
</comment>
<evidence type="ECO:0000256" key="3">
    <source>
        <dbReference type="ARBA" id="ARBA00022771"/>
    </source>
</evidence>
<feature type="region of interest" description="Disordered" evidence="6">
    <location>
        <begin position="50"/>
        <end position="82"/>
    </location>
</feature>
<evidence type="ECO:0000313" key="9">
    <source>
        <dbReference type="Proteomes" id="UP000310158"/>
    </source>
</evidence>
<accession>A0A4S4M6U8</accession>
<dbReference type="Gene3D" id="3.30.160.60">
    <property type="entry name" value="Classic Zinc Finger"/>
    <property type="match status" value="1"/>
</dbReference>
<dbReference type="PROSITE" id="PS00028">
    <property type="entry name" value="ZINC_FINGER_C2H2_1"/>
    <property type="match status" value="1"/>
</dbReference>
<dbReference type="Proteomes" id="UP000310158">
    <property type="component" value="Unassembled WGS sequence"/>
</dbReference>
<dbReference type="InterPro" id="IPR051580">
    <property type="entry name" value="ZnF-Chromatin_assoc"/>
</dbReference>
<feature type="region of interest" description="Disordered" evidence="6">
    <location>
        <begin position="119"/>
        <end position="189"/>
    </location>
</feature>
<feature type="compositionally biased region" description="Polar residues" evidence="6">
    <location>
        <begin position="233"/>
        <end position="244"/>
    </location>
</feature>
<dbReference type="OrthoDB" id="2143914at2759"/>
<feature type="compositionally biased region" description="Basic and acidic residues" evidence="6">
    <location>
        <begin position="1"/>
        <end position="12"/>
    </location>
</feature>
<feature type="region of interest" description="Disordered" evidence="6">
    <location>
        <begin position="227"/>
        <end position="267"/>
    </location>
</feature>
<evidence type="ECO:0000256" key="2">
    <source>
        <dbReference type="ARBA" id="ARBA00022737"/>
    </source>
</evidence>
<keyword evidence="2" id="KW-0677">Repeat</keyword>
<organism evidence="8 9">
    <name type="scientific">Bondarzewia mesenterica</name>
    <dbReference type="NCBI Taxonomy" id="1095465"/>
    <lineage>
        <taxon>Eukaryota</taxon>
        <taxon>Fungi</taxon>
        <taxon>Dikarya</taxon>
        <taxon>Basidiomycota</taxon>
        <taxon>Agaricomycotina</taxon>
        <taxon>Agaricomycetes</taxon>
        <taxon>Russulales</taxon>
        <taxon>Bondarzewiaceae</taxon>
        <taxon>Bondarzewia</taxon>
    </lineage>
</organism>
<keyword evidence="1" id="KW-0479">Metal-binding</keyword>
<feature type="region of interest" description="Disordered" evidence="6">
    <location>
        <begin position="283"/>
        <end position="314"/>
    </location>
</feature>
<dbReference type="PROSITE" id="PS50157">
    <property type="entry name" value="ZINC_FINGER_C2H2_2"/>
    <property type="match status" value="1"/>
</dbReference>
<dbReference type="SMART" id="SM00355">
    <property type="entry name" value="ZnF_C2H2"/>
    <property type="match status" value="3"/>
</dbReference>
<protein>
    <recommendedName>
        <fullName evidence="7">C2H2-type domain-containing protein</fullName>
    </recommendedName>
</protein>
<evidence type="ECO:0000256" key="6">
    <source>
        <dbReference type="SAM" id="MobiDB-lite"/>
    </source>
</evidence>
<feature type="compositionally biased region" description="Polar residues" evidence="6">
    <location>
        <begin position="119"/>
        <end position="144"/>
    </location>
</feature>
<evidence type="ECO:0000256" key="5">
    <source>
        <dbReference type="PROSITE-ProRule" id="PRU00042"/>
    </source>
</evidence>
<keyword evidence="4" id="KW-0862">Zinc</keyword>
<evidence type="ECO:0000256" key="1">
    <source>
        <dbReference type="ARBA" id="ARBA00022723"/>
    </source>
</evidence>
<name>A0A4S4M6U8_9AGAM</name>
<dbReference type="PANTHER" id="PTHR23057">
    <property type="entry name" value="JUXTAPOSED WITH ANOTHER ZINC FINGER PROTEIN 1"/>
    <property type="match status" value="1"/>
</dbReference>
<keyword evidence="3 5" id="KW-0863">Zinc-finger</keyword>
<dbReference type="InterPro" id="IPR013087">
    <property type="entry name" value="Znf_C2H2_type"/>
</dbReference>
<dbReference type="GO" id="GO:0008270">
    <property type="term" value="F:zinc ion binding"/>
    <property type="evidence" value="ECO:0007669"/>
    <property type="project" value="UniProtKB-KW"/>
</dbReference>
<keyword evidence="9" id="KW-1185">Reference proteome</keyword>
<feature type="region of interest" description="Disordered" evidence="6">
    <location>
        <begin position="1"/>
        <end position="26"/>
    </location>
</feature>
<feature type="domain" description="C2H2-type" evidence="7">
    <location>
        <begin position="444"/>
        <end position="474"/>
    </location>
</feature>
<evidence type="ECO:0000259" key="7">
    <source>
        <dbReference type="PROSITE" id="PS50157"/>
    </source>
</evidence>